<dbReference type="OrthoDB" id="2737054at2759"/>
<evidence type="ECO:0008006" key="3">
    <source>
        <dbReference type="Google" id="ProtNLM"/>
    </source>
</evidence>
<evidence type="ECO:0000313" key="2">
    <source>
        <dbReference type="Proteomes" id="UP000313359"/>
    </source>
</evidence>
<sequence>MSFPIDASPAPSHRPGSEVSAPATVVASVLDYDILCVIFDGNRGPQGILTNSDLVRCALISRAFSEAALRALWKNPPTLRPLWHVLAPPNLKFPKKDDETEEYFDKIESAGLHKEAAYWRRLVGYARHIQNINAEHLFDQRDANLLELVLHENGTGRPLFPSLRSLQLSPTICTIPSFCRLFASTVRNLKCSIKFKDEPEDNEELRVLHNIANAVGSLQGTSSQLSWIYVEKRAREGLLASKAEVELLHNISGLRSLQNITLRLSAIPASTVFSLVAIPTLIFLELGTVVVDLAVPAHKTTSPALRVLRLQGRSTGLLATLRGLYAPVLRTLNVNVTDLTSTPHIFSSVAEAVAKSVNPDVFCHFSAILGDWTVPNALERLTRILRPLAPLRALRDIKLSSQSPFLPFMASDAEFADILGNARWSQLEEFSILPQSPYLGAAILAGRGQSTSTSR</sequence>
<organism evidence="1 2">
    <name type="scientific">Lentinus tigrinus ALCF2SS1-6</name>
    <dbReference type="NCBI Taxonomy" id="1328759"/>
    <lineage>
        <taxon>Eukaryota</taxon>
        <taxon>Fungi</taxon>
        <taxon>Dikarya</taxon>
        <taxon>Basidiomycota</taxon>
        <taxon>Agaricomycotina</taxon>
        <taxon>Agaricomycetes</taxon>
        <taxon>Polyporales</taxon>
        <taxon>Polyporaceae</taxon>
        <taxon>Lentinus</taxon>
    </lineage>
</organism>
<gene>
    <name evidence="1" type="ORF">L227DRAFT_653127</name>
</gene>
<protein>
    <recommendedName>
        <fullName evidence="3">F-box domain-containing protein</fullName>
    </recommendedName>
</protein>
<accession>A0A5C2SCH9</accession>
<name>A0A5C2SCH9_9APHY</name>
<dbReference type="AlphaFoldDB" id="A0A5C2SCH9"/>
<keyword evidence="2" id="KW-1185">Reference proteome</keyword>
<reference evidence="1" key="1">
    <citation type="journal article" date="2018" name="Genome Biol. Evol.">
        <title>Genomics and development of Lentinus tigrinus, a white-rot wood-decaying mushroom with dimorphic fruiting bodies.</title>
        <authorList>
            <person name="Wu B."/>
            <person name="Xu Z."/>
            <person name="Knudson A."/>
            <person name="Carlson A."/>
            <person name="Chen N."/>
            <person name="Kovaka S."/>
            <person name="LaButti K."/>
            <person name="Lipzen A."/>
            <person name="Pennachio C."/>
            <person name="Riley R."/>
            <person name="Schakwitz W."/>
            <person name="Umezawa K."/>
            <person name="Ohm R.A."/>
            <person name="Grigoriev I.V."/>
            <person name="Nagy L.G."/>
            <person name="Gibbons J."/>
            <person name="Hibbett D."/>
        </authorList>
    </citation>
    <scope>NUCLEOTIDE SEQUENCE [LARGE SCALE GENOMIC DNA]</scope>
    <source>
        <strain evidence="1">ALCF2SS1-6</strain>
    </source>
</reference>
<dbReference type="EMBL" id="ML122264">
    <property type="protein sequence ID" value="RPD60864.1"/>
    <property type="molecule type" value="Genomic_DNA"/>
</dbReference>
<dbReference type="Proteomes" id="UP000313359">
    <property type="component" value="Unassembled WGS sequence"/>
</dbReference>
<dbReference type="STRING" id="1328759.A0A5C2SCH9"/>
<evidence type="ECO:0000313" key="1">
    <source>
        <dbReference type="EMBL" id="RPD60864.1"/>
    </source>
</evidence>
<proteinExistence type="predicted"/>